<dbReference type="Gene3D" id="2.40.50.230">
    <property type="entry name" value="Gp5 N-terminal domain"/>
    <property type="match status" value="1"/>
</dbReference>
<dbReference type="Proteomes" id="UP000273828">
    <property type="component" value="Unassembled WGS sequence"/>
</dbReference>
<evidence type="ECO:0000313" key="2">
    <source>
        <dbReference type="EMBL" id="RQG88005.1"/>
    </source>
</evidence>
<dbReference type="Pfam" id="PF04717">
    <property type="entry name" value="Phage_base_V"/>
    <property type="match status" value="1"/>
</dbReference>
<dbReference type="InterPro" id="IPR037026">
    <property type="entry name" value="Vgr_OB-fold_dom_sf"/>
</dbReference>
<comment type="caution">
    <text evidence="2">The sequence shown here is derived from an EMBL/GenBank/DDBJ whole genome shotgun (WGS) entry which is preliminary data.</text>
</comment>
<keyword evidence="3" id="KW-1185">Reference proteome</keyword>
<organism evidence="2 3">
    <name type="scientific">Natrarchaeobius halalkaliphilus</name>
    <dbReference type="NCBI Taxonomy" id="1679091"/>
    <lineage>
        <taxon>Archaea</taxon>
        <taxon>Methanobacteriati</taxon>
        <taxon>Methanobacteriota</taxon>
        <taxon>Stenosarchaea group</taxon>
        <taxon>Halobacteria</taxon>
        <taxon>Halobacteriales</taxon>
        <taxon>Natrialbaceae</taxon>
        <taxon>Natrarchaeobius</taxon>
    </lineage>
</organism>
<dbReference type="InterPro" id="IPR006531">
    <property type="entry name" value="Gp5/Vgr_OB"/>
</dbReference>
<dbReference type="InterPro" id="IPR011049">
    <property type="entry name" value="Serralysin-like_metalloprot_C"/>
</dbReference>
<name>A0A3N6MT90_9EURY</name>
<evidence type="ECO:0000259" key="1">
    <source>
        <dbReference type="Pfam" id="PF04717"/>
    </source>
</evidence>
<gene>
    <name evidence="2" type="ORF">EA462_14200</name>
</gene>
<reference evidence="2 3" key="1">
    <citation type="submission" date="2018-10" db="EMBL/GenBank/DDBJ databases">
        <title>Natrarchaeobius chitinivorans gen. nov., sp. nov., and Natrarchaeobius haloalkaliphilus sp. nov., alkaliphilic, chitin-utilizing haloarchaea from hypersaline alkaline lakes.</title>
        <authorList>
            <person name="Sorokin D.Y."/>
            <person name="Elcheninov A.G."/>
            <person name="Kostrikina N.A."/>
            <person name="Bale N.J."/>
            <person name="Sinninghe Damste J.S."/>
            <person name="Khijniak T.V."/>
            <person name="Kublanov I.V."/>
            <person name="Toshchakov S.V."/>
        </authorList>
    </citation>
    <scope>NUCLEOTIDE SEQUENCE [LARGE SCALE GENOMIC DNA]</scope>
    <source>
        <strain evidence="2 3">AArcht-Sl</strain>
    </source>
</reference>
<dbReference type="Gene3D" id="2.150.10.10">
    <property type="entry name" value="Serralysin-like metalloprotease, C-terminal"/>
    <property type="match status" value="1"/>
</dbReference>
<accession>A0A3N6MT90</accession>
<proteinExistence type="predicted"/>
<dbReference type="SUPFAM" id="SSF69255">
    <property type="entry name" value="gp5 N-terminal domain-like"/>
    <property type="match status" value="1"/>
</dbReference>
<feature type="domain" description="Gp5/Type VI secretion system Vgr protein OB-fold" evidence="1">
    <location>
        <begin position="20"/>
        <end position="93"/>
    </location>
</feature>
<protein>
    <recommendedName>
        <fullName evidence="1">Gp5/Type VI secretion system Vgr protein OB-fold domain-containing protein</fullName>
    </recommendedName>
</protein>
<evidence type="ECO:0000313" key="3">
    <source>
        <dbReference type="Proteomes" id="UP000273828"/>
    </source>
</evidence>
<dbReference type="AlphaFoldDB" id="A0A3N6MT90"/>
<sequence length="705" mass="74025">MFETPIDDDSGEAKLYGVHSATVVDTDDPEDKSRVQVNLNNREDPGELWARVARFMAGDGFGSHFQPDTGAEVLVTFENADLDGQPFVVGSLHNEGENLIDDMRKDVERFAEAYKLGKMMYHSMSSEKESPKPDERMKAVRSWADYIPFIANDANKITTKTGSELAFANMYPKVGPGYADEMIQDIGEKVAEGERMVASFDANRANFEIDDVSVDPPATEGELLEVTATVVNTGSEEATQSIGLNLLGEQVDDDDLELEEDEEDAVTFEGVFDPDTDEDGTYEVSVSVFSEDDSKTTSFEVEAVDDDDNDDDGKASDDIKGATGYLDGSEVDDAITGAIGSVGDASAADSVGRFMDTTEISGASNTLGGLDDWVGDPGAETGDVVSDLSGFTELSDVPGVTPKDTPNLSSIALQTQAKRGLGVDDLIKTVSLSDPLKNSVSLTRTGVSLYTKKPGTADVLDVASNPMNALKEAGGGQISMTAHGDAKSPLRGEISMTATDGDQGPMGGTIDLSTTSSTTQTGGEINLTCAKPTATRGGDINLTAGHPQLTASGNIEIKSNGITISADSISIEATKSLDLSAPDITIDGQRTTINGTKQTTVKGKQTTVQGDETTVKGKQSATVEAKTTTVEGQNTTVDGAKSATVKGKATTVEGRTSATVKGKAVTLDGKMTTVKAKSAATIDGQMVTLKGKNLVKAQAPLIKLN</sequence>
<dbReference type="RefSeq" id="WP_124179203.1">
    <property type="nucleotide sequence ID" value="NZ_REFY01000005.1"/>
</dbReference>
<dbReference type="OrthoDB" id="147080at2157"/>
<dbReference type="EMBL" id="REFY01000005">
    <property type="protein sequence ID" value="RQG88005.1"/>
    <property type="molecule type" value="Genomic_DNA"/>
</dbReference>